<keyword evidence="1" id="KW-0805">Transcription regulation</keyword>
<organism evidence="5 6">
    <name type="scientific">Phaeobacter inhibens</name>
    <dbReference type="NCBI Taxonomy" id="221822"/>
    <lineage>
        <taxon>Bacteria</taxon>
        <taxon>Pseudomonadati</taxon>
        <taxon>Pseudomonadota</taxon>
        <taxon>Alphaproteobacteria</taxon>
        <taxon>Rhodobacterales</taxon>
        <taxon>Roseobacteraceae</taxon>
        <taxon>Phaeobacter</taxon>
    </lineage>
</organism>
<dbReference type="InterPro" id="IPR005143">
    <property type="entry name" value="TF_LuxR_autoind-bd_dom"/>
</dbReference>
<dbReference type="SUPFAM" id="SSF46894">
    <property type="entry name" value="C-terminal effector domain of the bipartite response regulators"/>
    <property type="match status" value="1"/>
</dbReference>
<dbReference type="InterPro" id="IPR016032">
    <property type="entry name" value="Sig_transdc_resp-reg_C-effctor"/>
</dbReference>
<evidence type="ECO:0000256" key="3">
    <source>
        <dbReference type="ARBA" id="ARBA00023163"/>
    </source>
</evidence>
<dbReference type="SUPFAM" id="SSF75516">
    <property type="entry name" value="Pheromone-binding domain of LuxR-like quorum-sensing transcription factors"/>
    <property type="match status" value="1"/>
</dbReference>
<protein>
    <submittedName>
        <fullName evidence="5">Response regulator</fullName>
    </submittedName>
</protein>
<dbReference type="Gene3D" id="1.10.10.10">
    <property type="entry name" value="Winged helix-like DNA-binding domain superfamily/Winged helix DNA-binding domain"/>
    <property type="match status" value="1"/>
</dbReference>
<reference evidence="5 6" key="2">
    <citation type="journal article" date="2017" name="Genome Biol. Evol.">
        <title>Trajectories and Drivers of Genome Evolution in Surface-Associated Marine Phaeobacter.</title>
        <authorList>
            <person name="Freese H.M."/>
            <person name="Sikorski J."/>
            <person name="Bunk B."/>
            <person name="Scheuner C."/>
            <person name="Meier-Kolthoff J.P."/>
            <person name="Sproer C."/>
            <person name="Gram L."/>
            <person name="Overmann J."/>
        </authorList>
    </citation>
    <scope>NUCLEOTIDE SEQUENCE [LARGE SCALE GENOMIC DNA]</scope>
    <source>
        <strain evidence="5 6">P88</strain>
    </source>
</reference>
<keyword evidence="2" id="KW-0238">DNA-binding</keyword>
<dbReference type="InterPro" id="IPR036693">
    <property type="entry name" value="TF_LuxR_autoind-bd_dom_sf"/>
</dbReference>
<gene>
    <name evidence="5" type="ORF">PhaeoP88_00688</name>
</gene>
<accession>A0A2I7K651</accession>
<dbReference type="AlphaFoldDB" id="A0A2I7K651"/>
<evidence type="ECO:0000256" key="1">
    <source>
        <dbReference type="ARBA" id="ARBA00023015"/>
    </source>
</evidence>
<dbReference type="Gene3D" id="3.30.450.80">
    <property type="entry name" value="Transcription factor LuxR-like, autoinducer-binding domain"/>
    <property type="match status" value="1"/>
</dbReference>
<dbReference type="Proteomes" id="UP000236447">
    <property type="component" value="Chromosome"/>
</dbReference>
<dbReference type="Pfam" id="PF03472">
    <property type="entry name" value="Autoind_bind"/>
    <property type="match status" value="1"/>
</dbReference>
<dbReference type="InterPro" id="IPR036388">
    <property type="entry name" value="WH-like_DNA-bd_sf"/>
</dbReference>
<keyword evidence="3" id="KW-0804">Transcription</keyword>
<feature type="domain" description="Transcription factor LuxR-like autoinducer-binding" evidence="4">
    <location>
        <begin position="33"/>
        <end position="140"/>
    </location>
</feature>
<evidence type="ECO:0000313" key="6">
    <source>
        <dbReference type="Proteomes" id="UP000236447"/>
    </source>
</evidence>
<sequence>MVKEFEMNPHVKLAFDTLSRFSDFGCAIGILFNNGHPKYSHFTYPPTFLEAYHEKDMALRDATLRYGLTCNGRIGWSELERQGWDAASFELARSFGIEDGVCFALEIEGHKTIASISHRKGCPPSDATLDRCMDALSLATLSSLEERRTLKLSQGTLDYLSAISQGGKLNDVAEILGLTYSGARARRVNALDEIGANTDAQAVVIAIREGAFSPYRTV</sequence>
<evidence type="ECO:0000256" key="2">
    <source>
        <dbReference type="ARBA" id="ARBA00023125"/>
    </source>
</evidence>
<evidence type="ECO:0000313" key="5">
    <source>
        <dbReference type="EMBL" id="AUQ98084.1"/>
    </source>
</evidence>
<name>A0A2I7K651_9RHOB</name>
<evidence type="ECO:0000259" key="4">
    <source>
        <dbReference type="Pfam" id="PF03472"/>
    </source>
</evidence>
<dbReference type="GO" id="GO:0006355">
    <property type="term" value="P:regulation of DNA-templated transcription"/>
    <property type="evidence" value="ECO:0007669"/>
    <property type="project" value="InterPro"/>
</dbReference>
<dbReference type="EMBL" id="CP010725">
    <property type="protein sequence ID" value="AUQ98084.1"/>
    <property type="molecule type" value="Genomic_DNA"/>
</dbReference>
<reference evidence="5 6" key="1">
    <citation type="journal article" date="2017" name="Front. Microbiol.">
        <title>Phaeobacter piscinae sp. nov., a species of the Roseobacter group and potential aquaculture probiont.</title>
        <authorList>
            <person name="Sonnenschein E.C."/>
            <person name="Phippen C.B.W."/>
            <person name="Nielsen K.F."/>
            <person name="Mateiu R.V."/>
            <person name="Melchiorsen J."/>
            <person name="Gram L."/>
            <person name="Overmann J."/>
            <person name="Freese H.M."/>
        </authorList>
    </citation>
    <scope>NUCLEOTIDE SEQUENCE [LARGE SCALE GENOMIC DNA]</scope>
    <source>
        <strain evidence="5 6">P88</strain>
    </source>
</reference>
<proteinExistence type="predicted"/>
<dbReference type="GO" id="GO:0003677">
    <property type="term" value="F:DNA binding"/>
    <property type="evidence" value="ECO:0007669"/>
    <property type="project" value="UniProtKB-KW"/>
</dbReference>
<dbReference type="RefSeq" id="WP_102854781.1">
    <property type="nucleotide sequence ID" value="NZ_CP010610.1"/>
</dbReference>